<sequence length="63" mass="7510">MVDRFFFNVFFENLKCRITFVHNSDRLIDLIKLKVVFTTNKLNDGHFFTMLLSATHRFAPMNP</sequence>
<evidence type="ECO:0000313" key="2">
    <source>
        <dbReference type="Proteomes" id="UP000002215"/>
    </source>
</evidence>
<name>A0A979FZ08_CHIPD</name>
<dbReference type="EMBL" id="CP001699">
    <property type="protein sequence ID" value="ACU57735.1"/>
    <property type="molecule type" value="Genomic_DNA"/>
</dbReference>
<protein>
    <submittedName>
        <fullName evidence="1">Uncharacterized protein</fullName>
    </submittedName>
</protein>
<evidence type="ECO:0000313" key="1">
    <source>
        <dbReference type="EMBL" id="ACU57735.1"/>
    </source>
</evidence>
<dbReference type="AlphaFoldDB" id="A0A979FZ08"/>
<gene>
    <name evidence="1" type="ordered locus">Cpin_0235</name>
</gene>
<reference evidence="1 2" key="2">
    <citation type="journal article" date="2010" name="Stand. Genomic Sci.">
        <title>Complete genome sequence of Chitinophaga pinensis type strain (UQM 2034).</title>
        <authorList>
            <person name="Glavina Del Rio T."/>
            <person name="Abt B."/>
            <person name="Spring S."/>
            <person name="Lapidus A."/>
            <person name="Nolan M."/>
            <person name="Tice H."/>
            <person name="Copeland A."/>
            <person name="Cheng J.F."/>
            <person name="Chen F."/>
            <person name="Bruce D."/>
            <person name="Goodwin L."/>
            <person name="Pitluck S."/>
            <person name="Ivanova N."/>
            <person name="Mavromatis K."/>
            <person name="Mikhailova N."/>
            <person name="Pati A."/>
            <person name="Chen A."/>
            <person name="Palaniappan K."/>
            <person name="Land M."/>
            <person name="Hauser L."/>
            <person name="Chang Y.J."/>
            <person name="Jeffries C.D."/>
            <person name="Chain P."/>
            <person name="Saunders E."/>
            <person name="Detter J.C."/>
            <person name="Brettin T."/>
            <person name="Rohde M."/>
            <person name="Goker M."/>
            <person name="Bristow J."/>
            <person name="Eisen J.A."/>
            <person name="Markowitz V."/>
            <person name="Hugenholtz P."/>
            <person name="Kyrpides N.C."/>
            <person name="Klenk H.P."/>
            <person name="Lucas S."/>
        </authorList>
    </citation>
    <scope>NUCLEOTIDE SEQUENCE [LARGE SCALE GENOMIC DNA]</scope>
    <source>
        <strain evidence="2">ATCC 43595 / DSM 2588 / LMG 13176 / NBRC 15968 / NCIMB 11800 / UQM 2034</strain>
    </source>
</reference>
<proteinExistence type="predicted"/>
<reference evidence="2" key="1">
    <citation type="submission" date="2009-08" db="EMBL/GenBank/DDBJ databases">
        <title>The complete genome of Chitinophaga pinensis DSM 2588.</title>
        <authorList>
            <consortium name="US DOE Joint Genome Institute (JGI-PGF)"/>
            <person name="Lucas S."/>
            <person name="Copeland A."/>
            <person name="Lapidus A."/>
            <person name="Glavina del Rio T."/>
            <person name="Dalin E."/>
            <person name="Tice H."/>
            <person name="Bruce D."/>
            <person name="Goodwin L."/>
            <person name="Pitluck S."/>
            <person name="Kyrpides N."/>
            <person name="Mavromatis K."/>
            <person name="Ivanova N."/>
            <person name="Mikhailova N."/>
            <person name="Sims D."/>
            <person name="Meinche L."/>
            <person name="Brettin T."/>
            <person name="Detter J.C."/>
            <person name="Han C."/>
            <person name="Larimer F."/>
            <person name="Land M."/>
            <person name="Hauser L."/>
            <person name="Markowitz V."/>
            <person name="Cheng J.-F."/>
            <person name="Hugenholtz P."/>
            <person name="Woyke T."/>
            <person name="Wu D."/>
            <person name="Spring S."/>
            <person name="Klenk H.-P."/>
            <person name="Eisen J.A."/>
        </authorList>
    </citation>
    <scope>NUCLEOTIDE SEQUENCE [LARGE SCALE GENOMIC DNA]</scope>
    <source>
        <strain evidence="2">ATCC 43595 / DSM 2588 / LMG 13176 / NBRC 15968 / NCIMB 11800 / UQM 2034</strain>
    </source>
</reference>
<dbReference type="Proteomes" id="UP000002215">
    <property type="component" value="Chromosome"/>
</dbReference>
<accession>A0A979FZ08</accession>
<organism evidence="1 2">
    <name type="scientific">Chitinophaga pinensis (strain ATCC 43595 / DSM 2588 / LMG 13176 / NBRC 15968 / NCIMB 11800 / UQM 2034)</name>
    <dbReference type="NCBI Taxonomy" id="485918"/>
    <lineage>
        <taxon>Bacteria</taxon>
        <taxon>Pseudomonadati</taxon>
        <taxon>Bacteroidota</taxon>
        <taxon>Chitinophagia</taxon>
        <taxon>Chitinophagales</taxon>
        <taxon>Chitinophagaceae</taxon>
        <taxon>Chitinophaga</taxon>
    </lineage>
</organism>
<dbReference type="KEGG" id="cpi:Cpin_0235"/>